<reference evidence="2" key="1">
    <citation type="submission" date="2020-08" db="EMBL/GenBank/DDBJ databases">
        <title>Multicomponent nature underlies the extraordinary mechanical properties of spider dragline silk.</title>
        <authorList>
            <person name="Kono N."/>
            <person name="Nakamura H."/>
            <person name="Mori M."/>
            <person name="Yoshida Y."/>
            <person name="Ohtoshi R."/>
            <person name="Malay A.D."/>
            <person name="Moran D.A.P."/>
            <person name="Tomita M."/>
            <person name="Numata K."/>
            <person name="Arakawa K."/>
        </authorList>
    </citation>
    <scope>NUCLEOTIDE SEQUENCE</scope>
</reference>
<comment type="caution">
    <text evidence="2">The sequence shown here is derived from an EMBL/GenBank/DDBJ whole genome shotgun (WGS) entry which is preliminary data.</text>
</comment>
<evidence type="ECO:0000256" key="1">
    <source>
        <dbReference type="SAM" id="MobiDB-lite"/>
    </source>
</evidence>
<organism evidence="2 3">
    <name type="scientific">Nephila pilipes</name>
    <name type="common">Giant wood spider</name>
    <name type="synonym">Nephila maculata</name>
    <dbReference type="NCBI Taxonomy" id="299642"/>
    <lineage>
        <taxon>Eukaryota</taxon>
        <taxon>Metazoa</taxon>
        <taxon>Ecdysozoa</taxon>
        <taxon>Arthropoda</taxon>
        <taxon>Chelicerata</taxon>
        <taxon>Arachnida</taxon>
        <taxon>Araneae</taxon>
        <taxon>Araneomorphae</taxon>
        <taxon>Entelegynae</taxon>
        <taxon>Araneoidea</taxon>
        <taxon>Nephilidae</taxon>
        <taxon>Nephila</taxon>
    </lineage>
</organism>
<gene>
    <name evidence="2" type="ORF">NPIL_384071</name>
</gene>
<feature type="compositionally biased region" description="Low complexity" evidence="1">
    <location>
        <begin position="76"/>
        <end position="86"/>
    </location>
</feature>
<evidence type="ECO:0000313" key="3">
    <source>
        <dbReference type="Proteomes" id="UP000887013"/>
    </source>
</evidence>
<feature type="compositionally biased region" description="Basic residues" evidence="1">
    <location>
        <begin position="65"/>
        <end position="75"/>
    </location>
</feature>
<dbReference type="OrthoDB" id="6434948at2759"/>
<dbReference type="AlphaFoldDB" id="A0A8X6TLI0"/>
<accession>A0A8X6TLI0</accession>
<feature type="compositionally biased region" description="Basic and acidic residues" evidence="1">
    <location>
        <begin position="45"/>
        <end position="55"/>
    </location>
</feature>
<sequence>MADEESVRKVRRLENGEANGGNNTIRDPMDNDCESKFNSTLSFDAKPEGMDRGRQLSEGGVVGRARFRNQNRSRSHSASSTDSFGSTHSSYILYVKDYNPFNCPLFVIPQYPVSTILEFV</sequence>
<dbReference type="EMBL" id="BMAW01013086">
    <property type="protein sequence ID" value="GFT31866.1"/>
    <property type="molecule type" value="Genomic_DNA"/>
</dbReference>
<feature type="region of interest" description="Disordered" evidence="1">
    <location>
        <begin position="1"/>
        <end position="86"/>
    </location>
</feature>
<keyword evidence="3" id="KW-1185">Reference proteome</keyword>
<protein>
    <submittedName>
        <fullName evidence="2">Uncharacterized protein</fullName>
    </submittedName>
</protein>
<feature type="compositionally biased region" description="Basic and acidic residues" evidence="1">
    <location>
        <begin position="1"/>
        <end position="15"/>
    </location>
</feature>
<evidence type="ECO:0000313" key="2">
    <source>
        <dbReference type="EMBL" id="GFT31866.1"/>
    </source>
</evidence>
<dbReference type="Proteomes" id="UP000887013">
    <property type="component" value="Unassembled WGS sequence"/>
</dbReference>
<proteinExistence type="predicted"/>
<name>A0A8X6TLI0_NEPPI</name>